<evidence type="ECO:0000313" key="2">
    <source>
        <dbReference type="EMBL" id="RAL44148.1"/>
    </source>
</evidence>
<name>A0A328DHP8_9ASTE</name>
<feature type="region of interest" description="Disordered" evidence="1">
    <location>
        <begin position="341"/>
        <end position="371"/>
    </location>
</feature>
<dbReference type="Gene3D" id="2.80.10.50">
    <property type="match status" value="2"/>
</dbReference>
<dbReference type="InterPro" id="IPR040249">
    <property type="entry name" value="Ricin_B-like_lectin_EULS3-like"/>
</dbReference>
<dbReference type="EMBL" id="NQVE01000147">
    <property type="protein sequence ID" value="RAL44148.1"/>
    <property type="molecule type" value="Genomic_DNA"/>
</dbReference>
<dbReference type="SUPFAM" id="SSF50370">
    <property type="entry name" value="Ricin B-like lectins"/>
    <property type="match status" value="2"/>
</dbReference>
<feature type="region of interest" description="Disordered" evidence="1">
    <location>
        <begin position="15"/>
        <end position="45"/>
    </location>
</feature>
<dbReference type="Proteomes" id="UP000249390">
    <property type="component" value="Unassembled WGS sequence"/>
</dbReference>
<dbReference type="InterPro" id="IPR035992">
    <property type="entry name" value="Ricin_B-like_lectins"/>
</dbReference>
<dbReference type="AlphaFoldDB" id="A0A328DHP8"/>
<dbReference type="PANTHER" id="PTHR31257:SF2">
    <property type="entry name" value="RICIN B-LIKE LECTIN EULS3"/>
    <property type="match status" value="1"/>
</dbReference>
<sequence>MKTTTRRKNKNIENQNHHNHCHHHHHHGPQHHHHYFHNHSHREEPLLGKPTTYAVHCKAGPGYALSTRGGAVILAPVDRSDEHQHWFKEDKLSAWVKDEHGFPSFSLVNKATGKAVGHHAGAGRPVELVPHDRDGVQLDGSVLWTVAGEDGDEFKAIRMQNSVRLNMDALGGVKESGGIRDGTVVGVWEWNGGDNQHAGFSLKADGAVFLAPNDPSDPRQRWVKEDRRSALVRDKDGFPSFVLVNKATRQAIKHPDGARKPVKLVPYDDEDGEGAVLDGSLLWTAGDVAGDDGCKAIRAQNNTSLCMDALKGTKKLGGVREGTVVGMWEWNEGDNQLWSRCRQRQQQPPPPPLSLLRTQQPRRLGEDDTTSADNKQTYRVYCKADAGFSLTADGAVFLAPNDPADPRQHWVKEGRRSALVTDKDGFPSFALVNKATGQAIKHGPRTPVKLVPYDDDGEGAVLDGSLLWTAADVAGDDGYKAIRVQNNTLLCAWTH</sequence>
<reference evidence="2 3" key="1">
    <citation type="submission" date="2018-06" db="EMBL/GenBank/DDBJ databases">
        <title>The Genome of Cuscuta australis (Dodder) Provides Insight into the Evolution of Plant Parasitism.</title>
        <authorList>
            <person name="Liu H."/>
        </authorList>
    </citation>
    <scope>NUCLEOTIDE SEQUENCE [LARGE SCALE GENOMIC DNA]</scope>
    <source>
        <strain evidence="3">cv. Yunnan</strain>
        <tissue evidence="2">Vines</tissue>
    </source>
</reference>
<dbReference type="CDD" id="cd23431">
    <property type="entry name" value="beta-trefoil_Ricin_AtEULS3-like"/>
    <property type="match status" value="2"/>
</dbReference>
<proteinExistence type="predicted"/>
<feature type="compositionally biased region" description="Basic residues" evidence="1">
    <location>
        <begin position="17"/>
        <end position="40"/>
    </location>
</feature>
<keyword evidence="3" id="KW-1185">Reference proteome</keyword>
<protein>
    <submittedName>
        <fullName evidence="2">Uncharacterized protein</fullName>
    </submittedName>
</protein>
<evidence type="ECO:0000313" key="3">
    <source>
        <dbReference type="Proteomes" id="UP000249390"/>
    </source>
</evidence>
<organism evidence="2 3">
    <name type="scientific">Cuscuta australis</name>
    <dbReference type="NCBI Taxonomy" id="267555"/>
    <lineage>
        <taxon>Eukaryota</taxon>
        <taxon>Viridiplantae</taxon>
        <taxon>Streptophyta</taxon>
        <taxon>Embryophyta</taxon>
        <taxon>Tracheophyta</taxon>
        <taxon>Spermatophyta</taxon>
        <taxon>Magnoliopsida</taxon>
        <taxon>eudicotyledons</taxon>
        <taxon>Gunneridae</taxon>
        <taxon>Pentapetalae</taxon>
        <taxon>asterids</taxon>
        <taxon>lamiids</taxon>
        <taxon>Solanales</taxon>
        <taxon>Convolvulaceae</taxon>
        <taxon>Cuscuteae</taxon>
        <taxon>Cuscuta</taxon>
        <taxon>Cuscuta subgen. Grammica</taxon>
        <taxon>Cuscuta sect. Cleistogrammica</taxon>
    </lineage>
</organism>
<dbReference type="PANTHER" id="PTHR31257">
    <property type="entry name" value="RICIN B-LIKE LECTIN EULS3"/>
    <property type="match status" value="1"/>
</dbReference>
<evidence type="ECO:0000256" key="1">
    <source>
        <dbReference type="SAM" id="MobiDB-lite"/>
    </source>
</evidence>
<gene>
    <name evidence="2" type="ORF">DM860_016394</name>
</gene>
<accession>A0A328DHP8</accession>
<comment type="caution">
    <text evidence="2">The sequence shown here is derived from an EMBL/GenBank/DDBJ whole genome shotgun (WGS) entry which is preliminary data.</text>
</comment>